<evidence type="ECO:0000313" key="3">
    <source>
        <dbReference type="EMBL" id="QWG05842.1"/>
    </source>
</evidence>
<dbReference type="RefSeq" id="WP_144073271.1">
    <property type="nucleotide sequence ID" value="NZ_CP076128.1"/>
</dbReference>
<organism evidence="3 4">
    <name type="scientific">Flammeovirga kamogawensis</name>
    <dbReference type="NCBI Taxonomy" id="373891"/>
    <lineage>
        <taxon>Bacteria</taxon>
        <taxon>Pseudomonadati</taxon>
        <taxon>Bacteroidota</taxon>
        <taxon>Cytophagia</taxon>
        <taxon>Cytophagales</taxon>
        <taxon>Flammeovirgaceae</taxon>
        <taxon>Flammeovirga</taxon>
    </lineage>
</organism>
<proteinExistence type="predicted"/>
<sequence length="804" mass="91013">MNKFKLLLVCLLLSHFSFSQWEKLDLPDYANVQSFGYDCENNLLAGSSKALYHYEDGTWVKDNYDFTKNGVGAIYCIDDYLFVGSGIDIFRKSKDSDTWTAMDRVFLGGSVQGFFKLKNNTLVAYTKELIFTTSDYGTNWTQLENVGSREKLTGVSFLENNIYAGTATGLYKYAPDETDEDKKWDQVLGLEIVSMTTTFYGNLIVNTTDGTRHSLGYGWGLAQGEADVVVKHIIENNSKLYGITDDGKAVYSGTTAVKWETPTDINVEDINTIFFADELIYGTETGIVKYIDETAYGKGLNDTQVEGSFIYDDQFVIATDEGYISYKNDQFESFNELPIYSLTGNLTLDDYQVVWNDYRVYIKKLTDTEWNEIFFKNIDGEYVNYITSFNGSLYVASTRKIFKTELSTINWEEVSTDLPPNMWSLVATKNKLIAQKRGSSSATTYISTDGTTWELSDITTSIKDIQNFEGGHYLTINDAFKKKGRYYIDDNNKLIEEEDSTYTRFGQEIYADEQLVLQNGLGIISSKTGEVNTFAMKNKGLVTIEDQEYVFPNVNSISKAGDNIFIETDNGFYKRAYNELLEDVTTVNQFVINRDSIISNNLNISIEANSDYDNVVIYNNTIAEIYEDGNYNTTNIGLTMATTDEQYDISSTWFSTINNGITPNANNTIDESLSLFRILNNDDFDLSVSTAAPQIIYISEEDKVVDEEEDDNEEEDIETPNAIDLEKQLISTYPNPVENQLTLSLKNSNNYTISIFNNLGNLLMSYETSESISTLDVSSLLPGMYIINVQDNDNNSYRKKILKK</sequence>
<dbReference type="SUPFAM" id="SSF110296">
    <property type="entry name" value="Oligoxyloglucan reducing end-specific cellobiohydrolase"/>
    <property type="match status" value="1"/>
</dbReference>
<reference evidence="3 4" key="1">
    <citation type="submission" date="2021-05" db="EMBL/GenBank/DDBJ databases">
        <title>Comparative genomic studies on the polysaccharide-degrading batcterial strains of the Flammeovirga genus.</title>
        <authorList>
            <person name="Zewei F."/>
            <person name="Zheng Z."/>
            <person name="Yu L."/>
            <person name="Ruyue G."/>
            <person name="Yanhong M."/>
            <person name="Yuanyuan C."/>
            <person name="Jingyan G."/>
            <person name="Wenjun H."/>
        </authorList>
    </citation>
    <scope>NUCLEOTIDE SEQUENCE [LARGE SCALE GENOMIC DNA]</scope>
    <source>
        <strain evidence="3 4">YS10</strain>
    </source>
</reference>
<accession>A0ABX8GRN7</accession>
<dbReference type="NCBIfam" id="TIGR04183">
    <property type="entry name" value="Por_Secre_tail"/>
    <property type="match status" value="1"/>
</dbReference>
<evidence type="ECO:0000256" key="1">
    <source>
        <dbReference type="SAM" id="SignalP"/>
    </source>
</evidence>
<dbReference type="Pfam" id="PF18962">
    <property type="entry name" value="Por_Secre_tail"/>
    <property type="match status" value="1"/>
</dbReference>
<feature type="signal peptide" evidence="1">
    <location>
        <begin position="1"/>
        <end position="21"/>
    </location>
</feature>
<keyword evidence="4" id="KW-1185">Reference proteome</keyword>
<evidence type="ECO:0000313" key="4">
    <source>
        <dbReference type="Proteomes" id="UP000682802"/>
    </source>
</evidence>
<evidence type="ECO:0000259" key="2">
    <source>
        <dbReference type="Pfam" id="PF18962"/>
    </source>
</evidence>
<name>A0ABX8GRN7_9BACT</name>
<gene>
    <name evidence="3" type="ORF">KM029_10670</name>
</gene>
<dbReference type="InterPro" id="IPR026444">
    <property type="entry name" value="Secre_tail"/>
</dbReference>
<dbReference type="EMBL" id="CP076128">
    <property type="protein sequence ID" value="QWG05842.1"/>
    <property type="molecule type" value="Genomic_DNA"/>
</dbReference>
<feature type="domain" description="Secretion system C-terminal sorting" evidence="2">
    <location>
        <begin position="733"/>
        <end position="801"/>
    </location>
</feature>
<dbReference type="Proteomes" id="UP000682802">
    <property type="component" value="Chromosome 1"/>
</dbReference>
<feature type="chain" id="PRO_5047349194" evidence="1">
    <location>
        <begin position="22"/>
        <end position="804"/>
    </location>
</feature>
<keyword evidence="1" id="KW-0732">Signal</keyword>
<protein>
    <submittedName>
        <fullName evidence="3">T9SS type A sorting domain-containing protein</fullName>
    </submittedName>
</protein>